<evidence type="ECO:0000313" key="1">
    <source>
        <dbReference type="EMBL" id="CAB4293940.1"/>
    </source>
</evidence>
<name>A0A6J5VX58_PRUAR</name>
<keyword evidence="2" id="KW-1185">Reference proteome</keyword>
<dbReference type="Proteomes" id="UP000507245">
    <property type="component" value="Unassembled WGS sequence"/>
</dbReference>
<proteinExistence type="predicted"/>
<dbReference type="EMBL" id="CAEKKB010000001">
    <property type="protein sequence ID" value="CAB4293940.1"/>
    <property type="molecule type" value="Genomic_DNA"/>
</dbReference>
<reference evidence="2" key="1">
    <citation type="journal article" date="2020" name="Genome Biol.">
        <title>Gamete binning: chromosome-level and haplotype-resolved genome assembly enabled by high-throughput single-cell sequencing of gamete genomes.</title>
        <authorList>
            <person name="Campoy J.A."/>
            <person name="Sun H."/>
            <person name="Goel M."/>
            <person name="Jiao W.-B."/>
            <person name="Folz-Donahue K."/>
            <person name="Wang N."/>
            <person name="Rubio M."/>
            <person name="Liu C."/>
            <person name="Kukat C."/>
            <person name="Ruiz D."/>
            <person name="Huettel B."/>
            <person name="Schneeberger K."/>
        </authorList>
    </citation>
    <scope>NUCLEOTIDE SEQUENCE [LARGE SCALE GENOMIC DNA]</scope>
    <source>
        <strain evidence="2">cv. Rojo Pasion</strain>
    </source>
</reference>
<protein>
    <submittedName>
        <fullName evidence="1">Uncharacterized protein</fullName>
    </submittedName>
</protein>
<sequence length="88" mass="10207">MEFTHFFYIIRVESGIDRLATTFLSYVRCDGRLYSFFNCLALRLGLVMHEYVITAYYADHKRKVQNSINPVFHGLFDSSATLGICNLD</sequence>
<accession>A0A6J5VX58</accession>
<organism evidence="1 2">
    <name type="scientific">Prunus armeniaca</name>
    <name type="common">Apricot</name>
    <name type="synonym">Armeniaca vulgaris</name>
    <dbReference type="NCBI Taxonomy" id="36596"/>
    <lineage>
        <taxon>Eukaryota</taxon>
        <taxon>Viridiplantae</taxon>
        <taxon>Streptophyta</taxon>
        <taxon>Embryophyta</taxon>
        <taxon>Tracheophyta</taxon>
        <taxon>Spermatophyta</taxon>
        <taxon>Magnoliopsida</taxon>
        <taxon>eudicotyledons</taxon>
        <taxon>Gunneridae</taxon>
        <taxon>Pentapetalae</taxon>
        <taxon>rosids</taxon>
        <taxon>fabids</taxon>
        <taxon>Rosales</taxon>
        <taxon>Rosaceae</taxon>
        <taxon>Amygdaloideae</taxon>
        <taxon>Amygdaleae</taxon>
        <taxon>Prunus</taxon>
    </lineage>
</organism>
<evidence type="ECO:0000313" key="2">
    <source>
        <dbReference type="Proteomes" id="UP000507245"/>
    </source>
</evidence>
<gene>
    <name evidence="1" type="ORF">ORAREDHAP_LOCUS3375</name>
</gene>
<dbReference type="AlphaFoldDB" id="A0A6J5VX58"/>